<dbReference type="PROSITE" id="PS51007">
    <property type="entry name" value="CYTC"/>
    <property type="match status" value="1"/>
</dbReference>
<gene>
    <name evidence="9" type="ORF">H0A68_02545</name>
</gene>
<dbReference type="InterPro" id="IPR051459">
    <property type="entry name" value="Cytochrome_c-type_DH"/>
</dbReference>
<keyword evidence="2 6" id="KW-0349">Heme</keyword>
<evidence type="ECO:0000256" key="3">
    <source>
        <dbReference type="ARBA" id="ARBA00022723"/>
    </source>
</evidence>
<comment type="caution">
    <text evidence="9">The sequence shown here is derived from an EMBL/GenBank/DDBJ whole genome shotgun (WGS) entry which is preliminary data.</text>
</comment>
<feature type="transmembrane region" description="Helical" evidence="7">
    <location>
        <begin position="25"/>
        <end position="46"/>
    </location>
</feature>
<dbReference type="RefSeq" id="WP_129967698.1">
    <property type="nucleotide sequence ID" value="NZ_JACCEW010000001.1"/>
</dbReference>
<protein>
    <submittedName>
        <fullName evidence="9">Cytochrome c</fullName>
    </submittedName>
</protein>
<dbReference type="InterPro" id="IPR008168">
    <property type="entry name" value="Cyt_C_IC"/>
</dbReference>
<keyword evidence="7" id="KW-1133">Transmembrane helix</keyword>
<dbReference type="GO" id="GO:0020037">
    <property type="term" value="F:heme binding"/>
    <property type="evidence" value="ECO:0007669"/>
    <property type="project" value="InterPro"/>
</dbReference>
<name>A0A853F6Y6_9BURK</name>
<feature type="domain" description="Cytochrome c" evidence="8">
    <location>
        <begin position="72"/>
        <end position="162"/>
    </location>
</feature>
<dbReference type="InterPro" id="IPR009056">
    <property type="entry name" value="Cyt_c-like_dom"/>
</dbReference>
<dbReference type="OrthoDB" id="9809720at2"/>
<evidence type="ECO:0000259" key="8">
    <source>
        <dbReference type="PROSITE" id="PS51007"/>
    </source>
</evidence>
<evidence type="ECO:0000256" key="6">
    <source>
        <dbReference type="PROSITE-ProRule" id="PRU00433"/>
    </source>
</evidence>
<dbReference type="GO" id="GO:0009055">
    <property type="term" value="F:electron transfer activity"/>
    <property type="evidence" value="ECO:0007669"/>
    <property type="project" value="InterPro"/>
</dbReference>
<keyword evidence="7" id="KW-0472">Membrane</keyword>
<dbReference type="AlphaFoldDB" id="A0A853F6Y6"/>
<evidence type="ECO:0000256" key="2">
    <source>
        <dbReference type="ARBA" id="ARBA00022617"/>
    </source>
</evidence>
<reference evidence="9 10" key="1">
    <citation type="submission" date="2020-07" db="EMBL/GenBank/DDBJ databases">
        <title>Taxonomic revisions and descriptions of new bacterial species based on genomic comparisons in the high-G+C-content subgroup of the family Alcaligenaceae.</title>
        <authorList>
            <person name="Szabo A."/>
            <person name="Felfoldi T."/>
        </authorList>
    </citation>
    <scope>NUCLEOTIDE SEQUENCE [LARGE SCALE GENOMIC DNA]</scope>
    <source>
        <strain evidence="9 10">DSM 25264</strain>
    </source>
</reference>
<dbReference type="InterPro" id="IPR036909">
    <property type="entry name" value="Cyt_c-like_dom_sf"/>
</dbReference>
<evidence type="ECO:0000313" key="9">
    <source>
        <dbReference type="EMBL" id="NYT35737.1"/>
    </source>
</evidence>
<keyword evidence="1" id="KW-0813">Transport</keyword>
<dbReference type="PANTHER" id="PTHR35008">
    <property type="entry name" value="BLL4482 PROTEIN-RELATED"/>
    <property type="match status" value="1"/>
</dbReference>
<keyword evidence="10" id="KW-1185">Reference proteome</keyword>
<keyword evidence="4" id="KW-0249">Electron transport</keyword>
<dbReference type="Pfam" id="PF00034">
    <property type="entry name" value="Cytochrom_C"/>
    <property type="match status" value="1"/>
</dbReference>
<dbReference type="Gene3D" id="1.10.760.10">
    <property type="entry name" value="Cytochrome c-like domain"/>
    <property type="match status" value="1"/>
</dbReference>
<dbReference type="EMBL" id="JACCEW010000001">
    <property type="protein sequence ID" value="NYT35737.1"/>
    <property type="molecule type" value="Genomic_DNA"/>
</dbReference>
<evidence type="ECO:0000256" key="4">
    <source>
        <dbReference type="ARBA" id="ARBA00022982"/>
    </source>
</evidence>
<accession>A0A853F6Y6</accession>
<evidence type="ECO:0000256" key="1">
    <source>
        <dbReference type="ARBA" id="ARBA00022448"/>
    </source>
</evidence>
<sequence length="198" mass="21165">MTDESKEIQAQKREMPEPYEGNRPVPWIVILIVAGLFVWAIGYLYVTYQPVPPEYGDQRIAADFKSASGSEGGKVDGAQLYAAHCVACHQATGGGLPGVFPPLAKSEWVTGKASTTVQIVLHGVHGPLTVEGTTYNGLMPTFKDKLSDAEIAAVVSHIRTSFGNDAGEVDENLVASERAATASHEAPWNGDEELNALK</sequence>
<dbReference type="PRINTS" id="PR00605">
    <property type="entry name" value="CYTCHROMECIC"/>
</dbReference>
<evidence type="ECO:0000256" key="5">
    <source>
        <dbReference type="ARBA" id="ARBA00023004"/>
    </source>
</evidence>
<dbReference type="GO" id="GO:0005506">
    <property type="term" value="F:iron ion binding"/>
    <property type="evidence" value="ECO:0007669"/>
    <property type="project" value="InterPro"/>
</dbReference>
<evidence type="ECO:0000313" key="10">
    <source>
        <dbReference type="Proteomes" id="UP000580517"/>
    </source>
</evidence>
<keyword evidence="3 6" id="KW-0479">Metal-binding</keyword>
<dbReference type="PANTHER" id="PTHR35008:SF8">
    <property type="entry name" value="ALCOHOL DEHYDROGENASE CYTOCHROME C SUBUNIT"/>
    <property type="match status" value="1"/>
</dbReference>
<proteinExistence type="predicted"/>
<evidence type="ECO:0000256" key="7">
    <source>
        <dbReference type="SAM" id="Phobius"/>
    </source>
</evidence>
<organism evidence="9 10">
    <name type="scientific">Allopusillimonas soli</name>
    <dbReference type="NCBI Taxonomy" id="659016"/>
    <lineage>
        <taxon>Bacteria</taxon>
        <taxon>Pseudomonadati</taxon>
        <taxon>Pseudomonadota</taxon>
        <taxon>Betaproteobacteria</taxon>
        <taxon>Burkholderiales</taxon>
        <taxon>Alcaligenaceae</taxon>
        <taxon>Allopusillimonas</taxon>
    </lineage>
</organism>
<dbReference type="SUPFAM" id="SSF46626">
    <property type="entry name" value="Cytochrome c"/>
    <property type="match status" value="1"/>
</dbReference>
<keyword evidence="5 6" id="KW-0408">Iron</keyword>
<dbReference type="Proteomes" id="UP000580517">
    <property type="component" value="Unassembled WGS sequence"/>
</dbReference>
<keyword evidence="7" id="KW-0812">Transmembrane</keyword>